<dbReference type="OrthoDB" id="5558646at2759"/>
<evidence type="ECO:0000256" key="6">
    <source>
        <dbReference type="ARBA" id="ARBA00023157"/>
    </source>
</evidence>
<keyword evidence="4 11" id="KW-0136">Cellulose degradation</keyword>
<keyword evidence="8 11" id="KW-0624">Polysaccharide degradation</keyword>
<dbReference type="InterPro" id="IPR049892">
    <property type="entry name" value="AA9"/>
</dbReference>
<proteinExistence type="inferred from homology"/>
<name>A0A9P4TV57_9PEZI</name>
<dbReference type="PANTHER" id="PTHR33353:SF17">
    <property type="entry name" value="ENDO-BETA-1,4-GLUCANASE D"/>
    <property type="match status" value="1"/>
</dbReference>
<evidence type="ECO:0000256" key="1">
    <source>
        <dbReference type="ARBA" id="ARBA00001973"/>
    </source>
</evidence>
<comment type="caution">
    <text evidence="13">The sequence shown here is derived from an EMBL/GenBank/DDBJ whole genome shotgun (WGS) entry which is preliminary data.</text>
</comment>
<sequence length="204" mass="21804">VNGQDQGRGDAVPGYVRKIFDNNPVKDVKSADMTCNRNKGVNTKTISVKGGDKVTITWAHNNKGDEVIADSHKGPVQVYMAPGTTGKGNVWVKIASKGFENGKWATDELRQNKGQHSFTIPPLSPGDYLVRPEIVALHEGSKQGGAQLYMACVQVKVTGSGTKTLPAGLSFPGAYSATDPGIMFNVYDKPMKKYTPPGGPVKTI</sequence>
<dbReference type="Gene3D" id="2.70.50.70">
    <property type="match status" value="1"/>
</dbReference>
<comment type="catalytic activity">
    <reaction evidence="10 11">
        <text>[(1-&gt;4)-beta-D-glucosyl]n+m + reduced acceptor + O2 = 4-dehydro-beta-D-glucosyl-[(1-&gt;4)-beta-D-glucosyl]n-1 + [(1-&gt;4)-beta-D-glucosyl]m + acceptor + H2O.</text>
        <dbReference type="EC" id="1.14.99.56"/>
    </reaction>
</comment>
<dbReference type="EC" id="1.14.99.56" evidence="11"/>
<dbReference type="AlphaFoldDB" id="A0A9P4TV57"/>
<evidence type="ECO:0000313" key="14">
    <source>
        <dbReference type="Proteomes" id="UP000800235"/>
    </source>
</evidence>
<evidence type="ECO:0000256" key="5">
    <source>
        <dbReference type="ARBA" id="ARBA00023008"/>
    </source>
</evidence>
<keyword evidence="7 11" id="KW-0119">Carbohydrate metabolism</keyword>
<reference evidence="13" key="1">
    <citation type="journal article" date="2020" name="Stud. Mycol.">
        <title>101 Dothideomycetes genomes: a test case for predicting lifestyles and emergence of pathogens.</title>
        <authorList>
            <person name="Haridas S."/>
            <person name="Albert R."/>
            <person name="Binder M."/>
            <person name="Bloem J."/>
            <person name="Labutti K."/>
            <person name="Salamov A."/>
            <person name="Andreopoulos B."/>
            <person name="Baker S."/>
            <person name="Barry K."/>
            <person name="Bills G."/>
            <person name="Bluhm B."/>
            <person name="Cannon C."/>
            <person name="Castanera R."/>
            <person name="Culley D."/>
            <person name="Daum C."/>
            <person name="Ezra D."/>
            <person name="Gonzalez J."/>
            <person name="Henrissat B."/>
            <person name="Kuo A."/>
            <person name="Liang C."/>
            <person name="Lipzen A."/>
            <person name="Lutzoni F."/>
            <person name="Magnuson J."/>
            <person name="Mondo S."/>
            <person name="Nolan M."/>
            <person name="Ohm R."/>
            <person name="Pangilinan J."/>
            <person name="Park H.-J."/>
            <person name="Ramirez L."/>
            <person name="Alfaro M."/>
            <person name="Sun H."/>
            <person name="Tritt A."/>
            <person name="Yoshinaga Y."/>
            <person name="Zwiers L.-H."/>
            <person name="Turgeon B."/>
            <person name="Goodwin S."/>
            <person name="Spatafora J."/>
            <person name="Crous P."/>
            <person name="Grigoriev I."/>
        </authorList>
    </citation>
    <scope>NUCLEOTIDE SEQUENCE</scope>
    <source>
        <strain evidence="13">CBS 130266</strain>
    </source>
</reference>
<evidence type="ECO:0000256" key="11">
    <source>
        <dbReference type="RuleBase" id="RU368122"/>
    </source>
</evidence>
<organism evidence="13 14">
    <name type="scientific">Tothia fuscella</name>
    <dbReference type="NCBI Taxonomy" id="1048955"/>
    <lineage>
        <taxon>Eukaryota</taxon>
        <taxon>Fungi</taxon>
        <taxon>Dikarya</taxon>
        <taxon>Ascomycota</taxon>
        <taxon>Pezizomycotina</taxon>
        <taxon>Dothideomycetes</taxon>
        <taxon>Pleosporomycetidae</taxon>
        <taxon>Venturiales</taxon>
        <taxon>Cylindrosympodiaceae</taxon>
        <taxon>Tothia</taxon>
    </lineage>
</organism>
<feature type="domain" description="Auxiliary Activity family 9 catalytic" evidence="12">
    <location>
        <begin position="2"/>
        <end position="194"/>
    </location>
</feature>
<evidence type="ECO:0000256" key="2">
    <source>
        <dbReference type="ARBA" id="ARBA00004613"/>
    </source>
</evidence>
<dbReference type="EMBL" id="MU007081">
    <property type="protein sequence ID" value="KAF2423506.1"/>
    <property type="molecule type" value="Genomic_DNA"/>
</dbReference>
<dbReference type="InterPro" id="IPR005103">
    <property type="entry name" value="AA9_LPMO"/>
</dbReference>
<evidence type="ECO:0000259" key="12">
    <source>
        <dbReference type="Pfam" id="PF03443"/>
    </source>
</evidence>
<evidence type="ECO:0000256" key="4">
    <source>
        <dbReference type="ARBA" id="ARBA00023001"/>
    </source>
</evidence>
<accession>A0A9P4TV57</accession>
<evidence type="ECO:0000256" key="10">
    <source>
        <dbReference type="ARBA" id="ARBA00045077"/>
    </source>
</evidence>
<dbReference type="Pfam" id="PF03443">
    <property type="entry name" value="AA9"/>
    <property type="match status" value="1"/>
</dbReference>
<dbReference type="GO" id="GO:0008810">
    <property type="term" value="F:cellulase activity"/>
    <property type="evidence" value="ECO:0007669"/>
    <property type="project" value="UniProtKB-UniRule"/>
</dbReference>
<comment type="cofactor">
    <cofactor evidence="1">
        <name>Cu(2+)</name>
        <dbReference type="ChEBI" id="CHEBI:29036"/>
    </cofactor>
</comment>
<dbReference type="Proteomes" id="UP000800235">
    <property type="component" value="Unassembled WGS sequence"/>
</dbReference>
<dbReference type="GO" id="GO:0030248">
    <property type="term" value="F:cellulose binding"/>
    <property type="evidence" value="ECO:0007669"/>
    <property type="project" value="UniProtKB-UniRule"/>
</dbReference>
<evidence type="ECO:0000256" key="3">
    <source>
        <dbReference type="ARBA" id="ARBA00022525"/>
    </source>
</evidence>
<keyword evidence="5" id="KW-0186">Copper</keyword>
<keyword evidence="6 11" id="KW-1015">Disulfide bond</keyword>
<comment type="subcellular location">
    <subcellularLocation>
        <location evidence="2 11">Secreted</location>
    </subcellularLocation>
</comment>
<keyword evidence="3 11" id="KW-0964">Secreted</keyword>
<comment type="domain">
    <text evidence="11">Has a modular structure: an endo-beta-1,4-glucanase catalytic module at the N-terminus, a linker rich in serines and threonines, and a C-terminal carbohydrate-binding module (CBM).</text>
</comment>
<dbReference type="GO" id="GO:0030245">
    <property type="term" value="P:cellulose catabolic process"/>
    <property type="evidence" value="ECO:0007669"/>
    <property type="project" value="UniProtKB-UniRule"/>
</dbReference>
<evidence type="ECO:0000313" key="13">
    <source>
        <dbReference type="EMBL" id="KAF2423506.1"/>
    </source>
</evidence>
<evidence type="ECO:0000256" key="9">
    <source>
        <dbReference type="ARBA" id="ARBA00044502"/>
    </source>
</evidence>
<comment type="similarity">
    <text evidence="9">Belongs to the polysaccharide monooxygenase AA9 family.</text>
</comment>
<evidence type="ECO:0000256" key="8">
    <source>
        <dbReference type="ARBA" id="ARBA00023326"/>
    </source>
</evidence>
<feature type="non-terminal residue" evidence="13">
    <location>
        <position position="1"/>
    </location>
</feature>
<comment type="function">
    <text evidence="11">Lytic polysaccharide monooxygenase (LMPO) that depolymerizes crystalline and amorphous polysaccharides via the oxidation of scissile alpha- or beta-(1-4)-glycosidic bonds, yielding C1 and/or C4 oxidation products. Catalysis by LPMOs requires the reduction of the active-site copper from Cu(II) to Cu(I) by a reducing agent and H(2)O(2) or O(2) as a cosubstrate.</text>
</comment>
<evidence type="ECO:0000256" key="7">
    <source>
        <dbReference type="ARBA" id="ARBA00023277"/>
    </source>
</evidence>
<keyword evidence="14" id="KW-1185">Reference proteome</keyword>
<dbReference type="PANTHER" id="PTHR33353">
    <property type="entry name" value="PUTATIVE (AFU_ORTHOLOGUE AFUA_1G12560)-RELATED"/>
    <property type="match status" value="1"/>
</dbReference>
<dbReference type="CDD" id="cd21175">
    <property type="entry name" value="LPMO_AA9"/>
    <property type="match status" value="1"/>
</dbReference>
<gene>
    <name evidence="13" type="ORF">EJ08DRAFT_595957</name>
</gene>
<dbReference type="GO" id="GO:0005576">
    <property type="term" value="C:extracellular region"/>
    <property type="evidence" value="ECO:0007669"/>
    <property type="project" value="UniProtKB-SubCell"/>
</dbReference>
<protein>
    <recommendedName>
        <fullName evidence="11">AA9 family lytic polysaccharide monooxygenase</fullName>
        <ecNumber evidence="11">1.14.99.56</ecNumber>
    </recommendedName>
    <alternativeName>
        <fullName evidence="11">Endo-beta-1,4-glucanase</fullName>
    </alternativeName>
    <alternativeName>
        <fullName evidence="11">Glycosyl hydrolase 61 family protein</fullName>
    </alternativeName>
</protein>